<feature type="transmembrane region" description="Helical" evidence="8">
    <location>
        <begin position="337"/>
        <end position="356"/>
    </location>
</feature>
<dbReference type="InterPro" id="IPR000522">
    <property type="entry name" value="ABC_transptr_permease_BtuC"/>
</dbReference>
<evidence type="ECO:0000256" key="6">
    <source>
        <dbReference type="ARBA" id="ARBA00022989"/>
    </source>
</evidence>
<dbReference type="Proteomes" id="UP000009877">
    <property type="component" value="Unassembled WGS sequence"/>
</dbReference>
<dbReference type="CDD" id="cd06550">
    <property type="entry name" value="TM_ABC_iron-siderophores_like"/>
    <property type="match status" value="1"/>
</dbReference>
<evidence type="ECO:0000256" key="8">
    <source>
        <dbReference type="SAM" id="Phobius"/>
    </source>
</evidence>
<keyword evidence="3" id="KW-0813">Transport</keyword>
<evidence type="ECO:0000256" key="7">
    <source>
        <dbReference type="ARBA" id="ARBA00023136"/>
    </source>
</evidence>
<dbReference type="PANTHER" id="PTHR30472:SF67">
    <property type="entry name" value="PERMEASE OF ABC TRANSPORTER-RELATED"/>
    <property type="match status" value="1"/>
</dbReference>
<dbReference type="Gene3D" id="1.10.3470.10">
    <property type="entry name" value="ABC transporter involved in vitamin B12 uptake, BtuC"/>
    <property type="match status" value="1"/>
</dbReference>
<organism evidence="9 10">
    <name type="scientific">Kocuria palustris PEL</name>
    <dbReference type="NCBI Taxonomy" id="1236550"/>
    <lineage>
        <taxon>Bacteria</taxon>
        <taxon>Bacillati</taxon>
        <taxon>Actinomycetota</taxon>
        <taxon>Actinomycetes</taxon>
        <taxon>Micrococcales</taxon>
        <taxon>Micrococcaceae</taxon>
        <taxon>Kocuria</taxon>
    </lineage>
</organism>
<dbReference type="FunFam" id="1.10.3470.10:FF:000001">
    <property type="entry name" value="Vitamin B12 ABC transporter permease BtuC"/>
    <property type="match status" value="1"/>
</dbReference>
<feature type="transmembrane region" description="Helical" evidence="8">
    <location>
        <begin position="146"/>
        <end position="165"/>
    </location>
</feature>
<accession>M2WCR6</accession>
<reference evidence="9 10" key="1">
    <citation type="journal article" date="2014" name="Genome Announc.">
        <title>Draft Genome Sequence of Kocuria palustris PEL.</title>
        <authorList>
            <person name="Sharma G."/>
            <person name="Khatri I."/>
            <person name="Subramanian S."/>
        </authorList>
    </citation>
    <scope>NUCLEOTIDE SEQUENCE [LARGE SCALE GENOMIC DNA]</scope>
    <source>
        <strain evidence="9 10">PEL</strain>
    </source>
</reference>
<comment type="caution">
    <text evidence="9">The sequence shown here is derived from an EMBL/GenBank/DDBJ whole genome shotgun (WGS) entry which is preliminary data.</text>
</comment>
<evidence type="ECO:0000313" key="10">
    <source>
        <dbReference type="Proteomes" id="UP000009877"/>
    </source>
</evidence>
<feature type="transmembrane region" description="Helical" evidence="8">
    <location>
        <begin position="218"/>
        <end position="241"/>
    </location>
</feature>
<comment type="similarity">
    <text evidence="2">Belongs to the binding-protein-dependent transport system permease family. FecCD subfamily.</text>
</comment>
<keyword evidence="6 8" id="KW-1133">Transmembrane helix</keyword>
<dbReference type="PANTHER" id="PTHR30472">
    <property type="entry name" value="FERRIC ENTEROBACTIN TRANSPORT SYSTEM PERMEASE PROTEIN"/>
    <property type="match status" value="1"/>
</dbReference>
<feature type="transmembrane region" description="Helical" evidence="8">
    <location>
        <begin position="89"/>
        <end position="107"/>
    </location>
</feature>
<evidence type="ECO:0000313" key="9">
    <source>
        <dbReference type="EMBL" id="EME36262.1"/>
    </source>
</evidence>
<name>M2WCR6_9MICC</name>
<gene>
    <name evidence="9" type="ORF">C884_00741</name>
</gene>
<dbReference type="GO" id="GO:0022857">
    <property type="term" value="F:transmembrane transporter activity"/>
    <property type="evidence" value="ECO:0007669"/>
    <property type="project" value="InterPro"/>
</dbReference>
<feature type="transmembrane region" description="Helical" evidence="8">
    <location>
        <begin position="306"/>
        <end position="325"/>
    </location>
</feature>
<evidence type="ECO:0000256" key="2">
    <source>
        <dbReference type="ARBA" id="ARBA00007935"/>
    </source>
</evidence>
<dbReference type="GO" id="GO:0005886">
    <property type="term" value="C:plasma membrane"/>
    <property type="evidence" value="ECO:0007669"/>
    <property type="project" value="UniProtKB-SubCell"/>
</dbReference>
<keyword evidence="5 8" id="KW-0812">Transmembrane</keyword>
<dbReference type="Pfam" id="PF01032">
    <property type="entry name" value="FecCD"/>
    <property type="match status" value="1"/>
</dbReference>
<feature type="transmembrane region" description="Helical" evidence="8">
    <location>
        <begin position="177"/>
        <end position="198"/>
    </location>
</feature>
<comment type="subcellular location">
    <subcellularLocation>
        <location evidence="1">Cell membrane</location>
        <topology evidence="1">Multi-pass membrane protein</topology>
    </subcellularLocation>
</comment>
<dbReference type="RefSeq" id="WP_006215166.1">
    <property type="nucleotide sequence ID" value="NZ_ANHZ02000017.1"/>
</dbReference>
<dbReference type="InterPro" id="IPR037294">
    <property type="entry name" value="ABC_BtuC-like"/>
</dbReference>
<evidence type="ECO:0000256" key="3">
    <source>
        <dbReference type="ARBA" id="ARBA00022448"/>
    </source>
</evidence>
<dbReference type="GO" id="GO:0033214">
    <property type="term" value="P:siderophore-iron import into cell"/>
    <property type="evidence" value="ECO:0007669"/>
    <property type="project" value="TreeGrafter"/>
</dbReference>
<proteinExistence type="inferred from homology"/>
<keyword evidence="7 8" id="KW-0472">Membrane</keyword>
<evidence type="ECO:0000256" key="4">
    <source>
        <dbReference type="ARBA" id="ARBA00022475"/>
    </source>
</evidence>
<feature type="transmembrane region" description="Helical" evidence="8">
    <location>
        <begin position="268"/>
        <end position="294"/>
    </location>
</feature>
<dbReference type="AlphaFoldDB" id="M2WCR6"/>
<evidence type="ECO:0000256" key="1">
    <source>
        <dbReference type="ARBA" id="ARBA00004651"/>
    </source>
</evidence>
<feature type="transmembrane region" description="Helical" evidence="8">
    <location>
        <begin position="119"/>
        <end position="140"/>
    </location>
</feature>
<evidence type="ECO:0000256" key="5">
    <source>
        <dbReference type="ARBA" id="ARBA00022692"/>
    </source>
</evidence>
<protein>
    <submittedName>
        <fullName evidence="9">ABC transporter (Iron.B12.siderophore.hemin), permease component</fullName>
    </submittedName>
</protein>
<sequence>MRQESSSQIAGSQIGRVLSRSRRRAVLWIIALVAALCAALVLAVGVGSVSIGPVRVLGVLVEHLTGMEIGPGASATQDAIVWQVRAPRVVLAAFVGAGLAVCGMALQAMVRNMLADPQLLGISSGASCGAAASILFGFTLGGGEHALQAMAFLGALGASVLVYATARSGGRLTSVRLLLAGVAVGYALNALTSFLIFASGSAEGTRSVMFWLLGSLSLASWGTPLAAVVVITSVTVVVLSLQGRRLDALALGDDTAHSLGVSPERTRALLLVLVSLCIGVLVAASGSIGFVGLIMPHLARRLVGAAHTAAIPVAALLGALLLSLADLAARTVLQPQELPIGIITAMLGAPFLLLLIRRMRAGSSSR</sequence>
<feature type="transmembrane region" description="Helical" evidence="8">
    <location>
        <begin position="25"/>
        <end position="51"/>
    </location>
</feature>
<dbReference type="SUPFAM" id="SSF81345">
    <property type="entry name" value="ABC transporter involved in vitamin B12 uptake, BtuC"/>
    <property type="match status" value="1"/>
</dbReference>
<keyword evidence="10" id="KW-1185">Reference proteome</keyword>
<dbReference type="STRING" id="71999.KPaMU14_05095"/>
<keyword evidence="4" id="KW-1003">Cell membrane</keyword>
<dbReference type="EMBL" id="ANHZ02000017">
    <property type="protein sequence ID" value="EME36262.1"/>
    <property type="molecule type" value="Genomic_DNA"/>
</dbReference>